<evidence type="ECO:0000313" key="1">
    <source>
        <dbReference type="EMBL" id="MPN49561.1"/>
    </source>
</evidence>
<gene>
    <name evidence="1" type="ORF">SDC9_197182</name>
</gene>
<accession>A0A645IE06</accession>
<dbReference type="AlphaFoldDB" id="A0A645IE06"/>
<sequence length="117" mass="12684">MLAALHGEKQPRCRDLGQHRVHHGLCRFLAGGGADALSNDFARGAADHEDIPCAVLCAREQMIDRLAGLAGNFSNVHGSKIPLWFCTHSTTKYSTNLAYSACDFCGIQDLRCVILAL</sequence>
<protein>
    <submittedName>
        <fullName evidence="1">Uncharacterized protein</fullName>
    </submittedName>
</protein>
<name>A0A645IE06_9ZZZZ</name>
<proteinExistence type="predicted"/>
<comment type="caution">
    <text evidence="1">The sequence shown here is derived from an EMBL/GenBank/DDBJ whole genome shotgun (WGS) entry which is preliminary data.</text>
</comment>
<reference evidence="1" key="1">
    <citation type="submission" date="2019-08" db="EMBL/GenBank/DDBJ databases">
        <authorList>
            <person name="Kucharzyk K."/>
            <person name="Murdoch R.W."/>
            <person name="Higgins S."/>
            <person name="Loffler F."/>
        </authorList>
    </citation>
    <scope>NUCLEOTIDE SEQUENCE</scope>
</reference>
<organism evidence="1">
    <name type="scientific">bioreactor metagenome</name>
    <dbReference type="NCBI Taxonomy" id="1076179"/>
    <lineage>
        <taxon>unclassified sequences</taxon>
        <taxon>metagenomes</taxon>
        <taxon>ecological metagenomes</taxon>
    </lineage>
</organism>
<dbReference type="EMBL" id="VSSQ01112912">
    <property type="protein sequence ID" value="MPN49561.1"/>
    <property type="molecule type" value="Genomic_DNA"/>
</dbReference>